<keyword evidence="3" id="KW-1185">Reference proteome</keyword>
<dbReference type="InterPro" id="IPR013216">
    <property type="entry name" value="Methyltransf_11"/>
</dbReference>
<dbReference type="GO" id="GO:0008757">
    <property type="term" value="F:S-adenosylmethionine-dependent methyltransferase activity"/>
    <property type="evidence" value="ECO:0007669"/>
    <property type="project" value="InterPro"/>
</dbReference>
<dbReference type="Pfam" id="PF08241">
    <property type="entry name" value="Methyltransf_11"/>
    <property type="match status" value="1"/>
</dbReference>
<accession>A0A512N4H9</accession>
<dbReference type="Gene3D" id="3.40.50.150">
    <property type="entry name" value="Vaccinia Virus protein VP39"/>
    <property type="match status" value="1"/>
</dbReference>
<dbReference type="AlphaFoldDB" id="A0A512N4H9"/>
<dbReference type="RefSeq" id="WP_246158101.1">
    <property type="nucleotide sequence ID" value="NZ_BKAJ01000018.1"/>
</dbReference>
<evidence type="ECO:0000259" key="1">
    <source>
        <dbReference type="Pfam" id="PF08241"/>
    </source>
</evidence>
<reference evidence="2 3" key="1">
    <citation type="submission" date="2019-07" db="EMBL/GenBank/DDBJ databases">
        <title>Whole genome shotgun sequence of Reyranella soli NBRC 108950.</title>
        <authorList>
            <person name="Hosoyama A."/>
            <person name="Uohara A."/>
            <person name="Ohji S."/>
            <person name="Ichikawa N."/>
        </authorList>
    </citation>
    <scope>NUCLEOTIDE SEQUENCE [LARGE SCALE GENOMIC DNA]</scope>
    <source>
        <strain evidence="2 3">NBRC 108950</strain>
    </source>
</reference>
<dbReference type="Proteomes" id="UP000321058">
    <property type="component" value="Unassembled WGS sequence"/>
</dbReference>
<evidence type="ECO:0000313" key="3">
    <source>
        <dbReference type="Proteomes" id="UP000321058"/>
    </source>
</evidence>
<dbReference type="CDD" id="cd02440">
    <property type="entry name" value="AdoMet_MTases"/>
    <property type="match status" value="1"/>
</dbReference>
<dbReference type="SUPFAM" id="SSF53335">
    <property type="entry name" value="S-adenosyl-L-methionine-dependent methyltransferases"/>
    <property type="match status" value="1"/>
</dbReference>
<gene>
    <name evidence="2" type="ORF">RSO01_10440</name>
</gene>
<name>A0A512N4H9_9HYPH</name>
<proteinExistence type="predicted"/>
<organism evidence="2 3">
    <name type="scientific">Reyranella soli</name>
    <dbReference type="NCBI Taxonomy" id="1230389"/>
    <lineage>
        <taxon>Bacteria</taxon>
        <taxon>Pseudomonadati</taxon>
        <taxon>Pseudomonadota</taxon>
        <taxon>Alphaproteobacteria</taxon>
        <taxon>Hyphomicrobiales</taxon>
        <taxon>Reyranellaceae</taxon>
        <taxon>Reyranella</taxon>
    </lineage>
</organism>
<feature type="domain" description="Methyltransferase type 11" evidence="1">
    <location>
        <begin position="29"/>
        <end position="119"/>
    </location>
</feature>
<evidence type="ECO:0000313" key="2">
    <source>
        <dbReference type="EMBL" id="GEP53878.1"/>
    </source>
</evidence>
<comment type="caution">
    <text evidence="2">The sequence shown here is derived from an EMBL/GenBank/DDBJ whole genome shotgun (WGS) entry which is preliminary data.</text>
</comment>
<sequence>MLTPQPVAAVEVEHPLRERLSQKFKNYHLGCGPVIIDGFLNIDGDFASTGMQWKEEVVYVVDDRPMAHFLQYDLRKGIPALPGSLDVIYHSHLFEHLSDDEGIAFLEDCHRVLAPGGLMRLAVPDFGLWCTNYVDGKEAFFDWYRRTYLDDDRKRYATRGAVFAAMLFKWGHQMAYDFDALSGRLTAARFVDITRCEWGASPSLSLIPVVEAPSDDRRLESVVVECRKAH</sequence>
<protein>
    <recommendedName>
        <fullName evidence="1">Methyltransferase type 11 domain-containing protein</fullName>
    </recommendedName>
</protein>
<dbReference type="EMBL" id="BKAJ01000018">
    <property type="protein sequence ID" value="GEP53878.1"/>
    <property type="molecule type" value="Genomic_DNA"/>
</dbReference>
<dbReference type="InterPro" id="IPR029063">
    <property type="entry name" value="SAM-dependent_MTases_sf"/>
</dbReference>